<keyword evidence="12" id="KW-0206">Cytoskeleton</keyword>
<keyword evidence="9 13" id="KW-0472">Membrane</keyword>
<evidence type="ECO:0000256" key="1">
    <source>
        <dbReference type="ARBA" id="ARBA00004245"/>
    </source>
</evidence>
<dbReference type="GO" id="GO:0042383">
    <property type="term" value="C:sarcolemma"/>
    <property type="evidence" value="ECO:0007669"/>
    <property type="project" value="UniProtKB-SubCell"/>
</dbReference>
<dbReference type="STRING" id="333673.A0A3M0J6W9"/>
<comment type="similarity">
    <text evidence="3">Belongs to the sarcoglycan beta/delta/gamma/zeta family.</text>
</comment>
<keyword evidence="5" id="KW-0963">Cytoplasm</keyword>
<keyword evidence="4" id="KW-1003">Cell membrane</keyword>
<evidence type="ECO:0000256" key="4">
    <source>
        <dbReference type="ARBA" id="ARBA00022475"/>
    </source>
</evidence>
<dbReference type="GO" id="GO:0048738">
    <property type="term" value="P:cardiac muscle tissue development"/>
    <property type="evidence" value="ECO:0007669"/>
    <property type="project" value="TreeGrafter"/>
</dbReference>
<evidence type="ECO:0000256" key="12">
    <source>
        <dbReference type="ARBA" id="ARBA00023212"/>
    </source>
</evidence>
<evidence type="ECO:0000313" key="15">
    <source>
        <dbReference type="Proteomes" id="UP000269221"/>
    </source>
</evidence>
<evidence type="ECO:0000256" key="8">
    <source>
        <dbReference type="ARBA" id="ARBA00022989"/>
    </source>
</evidence>
<accession>A0A3M0J6W9</accession>
<keyword evidence="8 13" id="KW-1133">Transmembrane helix</keyword>
<protein>
    <recommendedName>
        <fullName evidence="16">Delta-sarcoglycan</fullName>
    </recommendedName>
</protein>
<proteinExistence type="inferred from homology"/>
<dbReference type="AlphaFoldDB" id="A0A3M0J6W9"/>
<dbReference type="InterPro" id="IPR006875">
    <property type="entry name" value="Sarcoglycan"/>
</dbReference>
<evidence type="ECO:0000256" key="2">
    <source>
        <dbReference type="ARBA" id="ARBA00004274"/>
    </source>
</evidence>
<keyword evidence="11" id="KW-0325">Glycoprotein</keyword>
<sequence>MVSATLLDIAAFMDAVEHTGNPLSPGSKTCLDIGEHKESSQKLRVLEETEAKMPQEQYPHRSTMQTSEGPQVYKVGIYGWRKRCLYFFVLLLMILILVNLAMTIWILKVMNFTIEYSSKSTACLPAIYLKQSMNEKEKEKLTSSDASSGEHPYQLIGLDKLGFINIFNLSLLQVFPPCELCGALRVPFLRNGVGSGEHLDSVEGPERGGGCCGNVRVEIIPDAIPNHDGMGNLRITEKGLKLEGDSEFLKPLYAKEIRSRPVFSIKCYMSIDFLLMRCNSESHGIFRPASSLALKFSEAGQGCACSVTEPAYMTWAHSTCDKGNPLYFQSARNVTVNILNEKTKVLTRLVTGPQAVEAHSQKFEVKTLSGKLLFSADDNEVVVGAERLRVLGAEGTVFPKSIETPNVRADPFKELRWVKLQSGRAENGKCRGVSGAVLIYPSWISHGSALFPYPSWINHGSVLFPVLLMASVHRQILFTED</sequence>
<evidence type="ECO:0000256" key="11">
    <source>
        <dbReference type="ARBA" id="ARBA00023180"/>
    </source>
</evidence>
<keyword evidence="6 13" id="KW-0812">Transmembrane</keyword>
<evidence type="ECO:0000256" key="7">
    <source>
        <dbReference type="ARBA" id="ARBA00022968"/>
    </source>
</evidence>
<dbReference type="GO" id="GO:0060047">
    <property type="term" value="P:heart contraction"/>
    <property type="evidence" value="ECO:0007669"/>
    <property type="project" value="TreeGrafter"/>
</dbReference>
<evidence type="ECO:0000256" key="5">
    <source>
        <dbReference type="ARBA" id="ARBA00022490"/>
    </source>
</evidence>
<keyword evidence="7" id="KW-0735">Signal-anchor</keyword>
<comment type="subcellular location">
    <subcellularLocation>
        <location evidence="2">Cell membrane</location>
        <location evidence="2">Sarcolemma</location>
        <topology evidence="2">Single-pass type II membrane protein</topology>
    </subcellularLocation>
    <subcellularLocation>
        <location evidence="1">Cytoplasm</location>
        <location evidence="1">Cytoskeleton</location>
    </subcellularLocation>
</comment>
<evidence type="ECO:0000313" key="14">
    <source>
        <dbReference type="EMBL" id="RMB96674.1"/>
    </source>
</evidence>
<evidence type="ECO:0000256" key="13">
    <source>
        <dbReference type="SAM" id="Phobius"/>
    </source>
</evidence>
<dbReference type="EMBL" id="QRBI01000172">
    <property type="protein sequence ID" value="RMB96674.1"/>
    <property type="molecule type" value="Genomic_DNA"/>
</dbReference>
<dbReference type="PANTHER" id="PTHR12939">
    <property type="entry name" value="SARCOGLYCAN"/>
    <property type="match status" value="1"/>
</dbReference>
<dbReference type="GO" id="GO:0016012">
    <property type="term" value="C:sarcoglycan complex"/>
    <property type="evidence" value="ECO:0007669"/>
    <property type="project" value="InterPro"/>
</dbReference>
<feature type="transmembrane region" description="Helical" evidence="13">
    <location>
        <begin position="84"/>
        <end position="107"/>
    </location>
</feature>
<organism evidence="14 15">
    <name type="scientific">Hirundo rustica rustica</name>
    <dbReference type="NCBI Taxonomy" id="333673"/>
    <lineage>
        <taxon>Eukaryota</taxon>
        <taxon>Metazoa</taxon>
        <taxon>Chordata</taxon>
        <taxon>Craniata</taxon>
        <taxon>Vertebrata</taxon>
        <taxon>Euteleostomi</taxon>
        <taxon>Archelosauria</taxon>
        <taxon>Archosauria</taxon>
        <taxon>Dinosauria</taxon>
        <taxon>Saurischia</taxon>
        <taxon>Theropoda</taxon>
        <taxon>Coelurosauria</taxon>
        <taxon>Aves</taxon>
        <taxon>Neognathae</taxon>
        <taxon>Neoaves</taxon>
        <taxon>Telluraves</taxon>
        <taxon>Australaves</taxon>
        <taxon>Passeriformes</taxon>
        <taxon>Sylvioidea</taxon>
        <taxon>Hirundinidae</taxon>
        <taxon>Hirundo</taxon>
    </lineage>
</organism>
<evidence type="ECO:0000256" key="3">
    <source>
        <dbReference type="ARBA" id="ARBA00007574"/>
    </source>
</evidence>
<evidence type="ECO:0008006" key="16">
    <source>
        <dbReference type="Google" id="ProtNLM"/>
    </source>
</evidence>
<gene>
    <name evidence="14" type="ORF">DUI87_26739</name>
</gene>
<comment type="caution">
    <text evidence="14">The sequence shown here is derived from an EMBL/GenBank/DDBJ whole genome shotgun (WGS) entry which is preliminary data.</text>
</comment>
<dbReference type="GO" id="GO:0005856">
    <property type="term" value="C:cytoskeleton"/>
    <property type="evidence" value="ECO:0007669"/>
    <property type="project" value="UniProtKB-SubCell"/>
</dbReference>
<dbReference type="Proteomes" id="UP000269221">
    <property type="component" value="Unassembled WGS sequence"/>
</dbReference>
<reference evidence="14 15" key="1">
    <citation type="submission" date="2018-07" db="EMBL/GenBank/DDBJ databases">
        <title>A high quality draft genome assembly of the barn swallow (H. rustica rustica).</title>
        <authorList>
            <person name="Formenti G."/>
            <person name="Chiara M."/>
            <person name="Poveda L."/>
            <person name="Francoijs K.-J."/>
            <person name="Bonisoli-Alquati A."/>
            <person name="Canova L."/>
            <person name="Gianfranceschi L."/>
            <person name="Horner D.S."/>
            <person name="Saino N."/>
        </authorList>
    </citation>
    <scope>NUCLEOTIDE SEQUENCE [LARGE SCALE GENOMIC DNA]</scope>
    <source>
        <strain evidence="14">Chelidonia</strain>
        <tissue evidence="14">Blood</tissue>
    </source>
</reference>
<evidence type="ECO:0000256" key="9">
    <source>
        <dbReference type="ARBA" id="ARBA00023136"/>
    </source>
</evidence>
<dbReference type="InterPro" id="IPR039972">
    <property type="entry name" value="Sarcoglycan_gamma/delta/zeta"/>
</dbReference>
<evidence type="ECO:0000256" key="10">
    <source>
        <dbReference type="ARBA" id="ARBA00023157"/>
    </source>
</evidence>
<dbReference type="PANTHER" id="PTHR12939:SF6">
    <property type="entry name" value="DELTA-SARCOGLYCAN"/>
    <property type="match status" value="1"/>
</dbReference>
<dbReference type="Pfam" id="PF04790">
    <property type="entry name" value="Sarcoglycan_1"/>
    <property type="match status" value="2"/>
</dbReference>
<keyword evidence="15" id="KW-1185">Reference proteome</keyword>
<name>A0A3M0J6W9_HIRRU</name>
<dbReference type="OrthoDB" id="496749at2759"/>
<keyword evidence="10" id="KW-1015">Disulfide bond</keyword>
<evidence type="ECO:0000256" key="6">
    <source>
        <dbReference type="ARBA" id="ARBA00022692"/>
    </source>
</evidence>